<evidence type="ECO:0000259" key="2">
    <source>
        <dbReference type="Pfam" id="PF07969"/>
    </source>
</evidence>
<name>A0ABQ6LV34_9GAMM</name>
<protein>
    <submittedName>
        <fullName evidence="3">Amidohydrolase</fullName>
    </submittedName>
</protein>
<dbReference type="InterPro" id="IPR033932">
    <property type="entry name" value="YtcJ-like"/>
</dbReference>
<dbReference type="EMBL" id="BSYJ01000001">
    <property type="protein sequence ID" value="GMG85939.1"/>
    <property type="molecule type" value="Genomic_DNA"/>
</dbReference>
<dbReference type="InterPro" id="IPR032466">
    <property type="entry name" value="Metal_Hydrolase"/>
</dbReference>
<dbReference type="Gene3D" id="2.30.40.10">
    <property type="entry name" value="Urease, subunit C, domain 1"/>
    <property type="match status" value="1"/>
</dbReference>
<dbReference type="Proteomes" id="UP001224392">
    <property type="component" value="Unassembled WGS sequence"/>
</dbReference>
<dbReference type="Gene3D" id="3.20.20.140">
    <property type="entry name" value="Metal-dependent hydrolases"/>
    <property type="match status" value="1"/>
</dbReference>
<feature type="chain" id="PRO_5046142167" evidence="1">
    <location>
        <begin position="21"/>
        <end position="564"/>
    </location>
</feature>
<feature type="signal peptide" evidence="1">
    <location>
        <begin position="1"/>
        <end position="20"/>
    </location>
</feature>
<dbReference type="Pfam" id="PF07969">
    <property type="entry name" value="Amidohydro_3"/>
    <property type="match status" value="1"/>
</dbReference>
<dbReference type="PANTHER" id="PTHR22642:SF2">
    <property type="entry name" value="PROTEIN LONG AFTER FAR-RED 3"/>
    <property type="match status" value="1"/>
</dbReference>
<dbReference type="Gene3D" id="3.10.310.70">
    <property type="match status" value="1"/>
</dbReference>
<dbReference type="SUPFAM" id="SSF51338">
    <property type="entry name" value="Composite domain of metallo-dependent hydrolases"/>
    <property type="match status" value="1"/>
</dbReference>
<organism evidence="3 4">
    <name type="scientific">Biformimicrobium ophioploci</name>
    <dbReference type="NCBI Taxonomy" id="3036711"/>
    <lineage>
        <taxon>Bacteria</taxon>
        <taxon>Pseudomonadati</taxon>
        <taxon>Pseudomonadota</taxon>
        <taxon>Gammaproteobacteria</taxon>
        <taxon>Cellvibrionales</taxon>
        <taxon>Microbulbiferaceae</taxon>
        <taxon>Biformimicrobium</taxon>
    </lineage>
</organism>
<comment type="caution">
    <text evidence="3">The sequence shown here is derived from an EMBL/GenBank/DDBJ whole genome shotgun (WGS) entry which is preliminary data.</text>
</comment>
<keyword evidence="4" id="KW-1185">Reference proteome</keyword>
<dbReference type="InterPro" id="IPR011059">
    <property type="entry name" value="Metal-dep_hydrolase_composite"/>
</dbReference>
<sequence>MPFPNLARCAGALIATLLFAGCAEKPAADRVLVGGDVITLSPNNDIASAVALQGDRIFATGSDADMLALAGPHTEVIPLEGRAVLPGFVAAHEHPAISAVFSSFIDLSGFSHSSNASVWRTLEDAIEKAQPGDWIYGMGLDPVLVPDLKMPDRDFLDRIAPHNPVFLVTQSMHTAWVNSAALRAIGIDESVEDPGNGSFFGRDESGRLNGMLVEKDAIGPFVEQHKRFWRILPAYESTLDQLRAQGYTSVASLGYNLPAMLARWAALDGVSPRLRQFFYIRGDNIEALPTTPQRDNDFFRILGAKYWYDGSPYSGTMLLEAPYLDTALSESLGIPHGSHGEAVIPPAALARALASHNRNDWQFAVHSQGDRAGRELLGLLSGLYDGLDDAGKQAFRNRRHRIEHGVYLDKTLLPELAALGITPSFHINHLYYYGEALRNDLLGAARAEQLLPLRSAFELGMRPTLHADSPMFPPDPFSLMQTAITRKTRSGEILGAAEALSPLQALHAMTINGAYQLGLDDRLGSIEPGKLADLVILDRNPLQVDPQQWHTLRVERTILAGETE</sequence>
<dbReference type="InterPro" id="IPR013108">
    <property type="entry name" value="Amidohydro_3"/>
</dbReference>
<dbReference type="RefSeq" id="WP_285762461.1">
    <property type="nucleotide sequence ID" value="NZ_BSYJ01000001.1"/>
</dbReference>
<accession>A0ABQ6LV34</accession>
<feature type="domain" description="Amidohydrolase 3" evidence="2">
    <location>
        <begin position="75"/>
        <end position="562"/>
    </location>
</feature>
<gene>
    <name evidence="3" type="ORF">MNKW57_02600</name>
</gene>
<evidence type="ECO:0000313" key="3">
    <source>
        <dbReference type="EMBL" id="GMG85939.1"/>
    </source>
</evidence>
<reference evidence="3 4" key="1">
    <citation type="submission" date="2023-04" db="EMBL/GenBank/DDBJ databases">
        <title>Marinobulbifer ophiurae gen. nov., sp. Nov., isolate from tissue of brittle star Ophioplocus japonicus.</title>
        <authorList>
            <person name="Kawano K."/>
            <person name="Sawayama S."/>
            <person name="Nakagawa S."/>
        </authorList>
    </citation>
    <scope>NUCLEOTIDE SEQUENCE [LARGE SCALE GENOMIC DNA]</scope>
    <source>
        <strain evidence="3 4">NKW57</strain>
    </source>
</reference>
<dbReference type="PANTHER" id="PTHR22642">
    <property type="entry name" value="IMIDAZOLONEPROPIONASE"/>
    <property type="match status" value="1"/>
</dbReference>
<proteinExistence type="predicted"/>
<evidence type="ECO:0000313" key="4">
    <source>
        <dbReference type="Proteomes" id="UP001224392"/>
    </source>
</evidence>
<evidence type="ECO:0000256" key="1">
    <source>
        <dbReference type="SAM" id="SignalP"/>
    </source>
</evidence>
<dbReference type="SUPFAM" id="SSF51556">
    <property type="entry name" value="Metallo-dependent hydrolases"/>
    <property type="match status" value="1"/>
</dbReference>
<dbReference type="CDD" id="cd01300">
    <property type="entry name" value="YtcJ_like"/>
    <property type="match status" value="1"/>
</dbReference>
<keyword evidence="1" id="KW-0732">Signal</keyword>